<proteinExistence type="predicted"/>
<evidence type="ECO:0000313" key="3">
    <source>
        <dbReference type="Proteomes" id="UP000290289"/>
    </source>
</evidence>
<dbReference type="AlphaFoldDB" id="A0A498IBB6"/>
<organism evidence="2 3">
    <name type="scientific">Malus domestica</name>
    <name type="common">Apple</name>
    <name type="synonym">Pyrus malus</name>
    <dbReference type="NCBI Taxonomy" id="3750"/>
    <lineage>
        <taxon>Eukaryota</taxon>
        <taxon>Viridiplantae</taxon>
        <taxon>Streptophyta</taxon>
        <taxon>Embryophyta</taxon>
        <taxon>Tracheophyta</taxon>
        <taxon>Spermatophyta</taxon>
        <taxon>Magnoliopsida</taxon>
        <taxon>eudicotyledons</taxon>
        <taxon>Gunneridae</taxon>
        <taxon>Pentapetalae</taxon>
        <taxon>rosids</taxon>
        <taxon>fabids</taxon>
        <taxon>Rosales</taxon>
        <taxon>Rosaceae</taxon>
        <taxon>Amygdaloideae</taxon>
        <taxon>Maleae</taxon>
        <taxon>Malus</taxon>
    </lineage>
</organism>
<protein>
    <submittedName>
        <fullName evidence="2">Uncharacterized protein</fullName>
    </submittedName>
</protein>
<evidence type="ECO:0000256" key="1">
    <source>
        <dbReference type="SAM" id="MobiDB-lite"/>
    </source>
</evidence>
<feature type="compositionally biased region" description="Pro residues" evidence="1">
    <location>
        <begin position="12"/>
        <end position="23"/>
    </location>
</feature>
<dbReference type="Proteomes" id="UP000290289">
    <property type="component" value="Chromosome 13"/>
</dbReference>
<reference evidence="2 3" key="1">
    <citation type="submission" date="2018-10" db="EMBL/GenBank/DDBJ databases">
        <title>A high-quality apple genome assembly.</title>
        <authorList>
            <person name="Hu J."/>
        </authorList>
    </citation>
    <scope>NUCLEOTIDE SEQUENCE [LARGE SCALE GENOMIC DNA]</scope>
    <source>
        <strain evidence="3">cv. HFTH1</strain>
        <tissue evidence="2">Young leaf</tissue>
    </source>
</reference>
<gene>
    <name evidence="2" type="ORF">DVH24_041396</name>
</gene>
<comment type="caution">
    <text evidence="2">The sequence shown here is derived from an EMBL/GenBank/DDBJ whole genome shotgun (WGS) entry which is preliminary data.</text>
</comment>
<name>A0A498IBB6_MALDO</name>
<dbReference type="EMBL" id="RDQH01000339">
    <property type="protein sequence ID" value="RXH80249.1"/>
    <property type="molecule type" value="Genomic_DNA"/>
</dbReference>
<keyword evidence="3" id="KW-1185">Reference proteome</keyword>
<feature type="region of interest" description="Disordered" evidence="1">
    <location>
        <begin position="1"/>
        <end position="23"/>
    </location>
</feature>
<evidence type="ECO:0000313" key="2">
    <source>
        <dbReference type="EMBL" id="RXH80249.1"/>
    </source>
</evidence>
<sequence>MALSRPVATSQPSPPLATAWPPPPLATTTGLSFDISMDHGLHPLCATTALDSSEISPLSLVRSGVDTTLDLSQKAEKGMIRNELECSFYTPVCLLNYCSRPMWDFNAQNVYPRELLLVNHLWDLELT</sequence>
<accession>A0A498IBB6</accession>